<organism evidence="1 2">
    <name type="scientific">Meloidogyne enterolobii</name>
    <name type="common">Root-knot nematode worm</name>
    <name type="synonym">Meloidogyne mayaguensis</name>
    <dbReference type="NCBI Taxonomy" id="390850"/>
    <lineage>
        <taxon>Eukaryota</taxon>
        <taxon>Metazoa</taxon>
        <taxon>Ecdysozoa</taxon>
        <taxon>Nematoda</taxon>
        <taxon>Chromadorea</taxon>
        <taxon>Rhabditida</taxon>
        <taxon>Tylenchina</taxon>
        <taxon>Tylenchomorpha</taxon>
        <taxon>Tylenchoidea</taxon>
        <taxon>Meloidogynidae</taxon>
        <taxon>Meloidogyninae</taxon>
        <taxon>Meloidogyne</taxon>
    </lineage>
</organism>
<dbReference type="EMBL" id="CAVMJV010000172">
    <property type="protein sequence ID" value="CAK5119709.1"/>
    <property type="molecule type" value="Genomic_DNA"/>
</dbReference>
<dbReference type="Proteomes" id="UP001497535">
    <property type="component" value="Unassembled WGS sequence"/>
</dbReference>
<keyword evidence="2" id="KW-1185">Reference proteome</keyword>
<accession>A0ACB1B6U9</accession>
<comment type="caution">
    <text evidence="1">The sequence shown here is derived from an EMBL/GenBank/DDBJ whole genome shotgun (WGS) entry which is preliminary data.</text>
</comment>
<reference evidence="1" key="1">
    <citation type="submission" date="2023-11" db="EMBL/GenBank/DDBJ databases">
        <authorList>
            <person name="Poullet M."/>
        </authorList>
    </citation>
    <scope>NUCLEOTIDE SEQUENCE</scope>
    <source>
        <strain evidence="1">E1834</strain>
    </source>
</reference>
<gene>
    <name evidence="1" type="ORF">MENTE1834_LOCUS46573</name>
</gene>
<proteinExistence type="predicted"/>
<name>A0ACB1B6U9_MELEN</name>
<sequence>MLKIIIFPCFSENVPNYHILTPTEQDGQQTGNYGKLISFDPNVPGYAPESKL</sequence>
<evidence type="ECO:0000313" key="2">
    <source>
        <dbReference type="Proteomes" id="UP001497535"/>
    </source>
</evidence>
<evidence type="ECO:0000313" key="1">
    <source>
        <dbReference type="EMBL" id="CAK5119709.1"/>
    </source>
</evidence>
<protein>
    <submittedName>
        <fullName evidence="1">Uncharacterized protein</fullName>
    </submittedName>
</protein>